<gene>
    <name evidence="2" type="ORF">AOLFYP35_00634</name>
</gene>
<dbReference type="Pfam" id="PF07510">
    <property type="entry name" value="GmrSD_C"/>
    <property type="match status" value="1"/>
</dbReference>
<dbReference type="PANTHER" id="PTHR24094">
    <property type="entry name" value="SECRETED PROTEIN"/>
    <property type="match status" value="1"/>
</dbReference>
<dbReference type="AlphaFoldDB" id="A0A6N2S1J0"/>
<evidence type="ECO:0000259" key="1">
    <source>
        <dbReference type="Pfam" id="PF07510"/>
    </source>
</evidence>
<accession>A0A6N2S1J0</accession>
<proteinExistence type="predicted"/>
<dbReference type="InterPro" id="IPR011089">
    <property type="entry name" value="GmrSD_C"/>
</dbReference>
<name>A0A6N2S1J0_9ACTO</name>
<organism evidence="2">
    <name type="scientific">Schaalia odontolytica</name>
    <dbReference type="NCBI Taxonomy" id="1660"/>
    <lineage>
        <taxon>Bacteria</taxon>
        <taxon>Bacillati</taxon>
        <taxon>Actinomycetota</taxon>
        <taxon>Actinomycetes</taxon>
        <taxon>Actinomycetales</taxon>
        <taxon>Actinomycetaceae</taxon>
        <taxon>Schaalia</taxon>
    </lineage>
</organism>
<dbReference type="EMBL" id="CACRSM010000002">
    <property type="protein sequence ID" value="VYS87042.1"/>
    <property type="molecule type" value="Genomic_DNA"/>
</dbReference>
<dbReference type="PANTHER" id="PTHR24094:SF15">
    <property type="entry name" value="AMP-DEPENDENT SYNTHETASE_LIGASE DOMAIN-CONTAINING PROTEIN-RELATED"/>
    <property type="match status" value="1"/>
</dbReference>
<sequence>MHRKGSRRSRLLIVALLICMVAGVLLALLRSGIIGGAFGVWGAGFNSSSGPSDSSLGSVDDSAKSLDQLPVLQTRSGSVPRYSRDEFGQRWADIDHNGCDTRNDILRRDLHSLQMKTSSPNCVVVGGILDDPYTGRTIDFRKGEESSDQVQIDHVVALANAWRSGAWQWDATRRQEFANDPANLLAVDGNANQDKGASRADQWLPPNSRYRCAYVQRQIVVKSSWGLGVTPREKKAMKAVLDHCE</sequence>
<evidence type="ECO:0000313" key="2">
    <source>
        <dbReference type="EMBL" id="VYS87042.1"/>
    </source>
</evidence>
<reference evidence="2" key="1">
    <citation type="submission" date="2019-11" db="EMBL/GenBank/DDBJ databases">
        <authorList>
            <person name="Feng L."/>
        </authorList>
    </citation>
    <scope>NUCLEOTIDE SEQUENCE</scope>
    <source>
        <strain evidence="2">AodontolyticusLFYP35</strain>
    </source>
</reference>
<protein>
    <recommendedName>
        <fullName evidence="1">GmrSD restriction endonucleases C-terminal domain-containing protein</fullName>
    </recommendedName>
</protein>
<feature type="domain" description="GmrSD restriction endonucleases C-terminal" evidence="1">
    <location>
        <begin position="100"/>
        <end position="238"/>
    </location>
</feature>